<dbReference type="EMBL" id="VMKJ01000001">
    <property type="protein sequence ID" value="TVO39990.1"/>
    <property type="molecule type" value="Genomic_DNA"/>
</dbReference>
<proteinExistence type="predicted"/>
<gene>
    <name evidence="1" type="ORF">FOF44_00595</name>
</gene>
<name>A0A557PH51_9VIBR</name>
<dbReference type="RefSeq" id="WP_144229713.1">
    <property type="nucleotide sequence ID" value="NZ_CANNCB010000004.1"/>
</dbReference>
<reference evidence="1 2" key="1">
    <citation type="submission" date="2019-07" db="EMBL/GenBank/DDBJ databases">
        <title>The draft genome sequence of Vibrio algivorus M1486.</title>
        <authorList>
            <person name="Meng X."/>
        </authorList>
    </citation>
    <scope>NUCLEOTIDE SEQUENCE [LARGE SCALE GENOMIC DNA]</scope>
    <source>
        <strain evidence="1 2">M1486</strain>
    </source>
</reference>
<organism evidence="1 2">
    <name type="scientific">Vibrio algivorus</name>
    <dbReference type="NCBI Taxonomy" id="1667024"/>
    <lineage>
        <taxon>Bacteria</taxon>
        <taxon>Pseudomonadati</taxon>
        <taxon>Pseudomonadota</taxon>
        <taxon>Gammaproteobacteria</taxon>
        <taxon>Vibrionales</taxon>
        <taxon>Vibrionaceae</taxon>
        <taxon>Vibrio</taxon>
    </lineage>
</organism>
<dbReference type="Pfam" id="PF04074">
    <property type="entry name" value="DUF386"/>
    <property type="match status" value="1"/>
</dbReference>
<protein>
    <submittedName>
        <fullName evidence="1">DUF386 domain-containing protein</fullName>
    </submittedName>
</protein>
<dbReference type="PANTHER" id="PTHR34986">
    <property type="entry name" value="EVOLVED BETA-GALACTOSIDASE SUBUNIT BETA"/>
    <property type="match status" value="1"/>
</dbReference>
<dbReference type="NCBIfam" id="TIGR00022">
    <property type="entry name" value="YhcH/YjgK/YiaL family protein"/>
    <property type="match status" value="1"/>
</dbReference>
<sequence length="154" mass="17972">MFFGNVDRLEWSSILPDTFLNYIHQALKIAQDNQENGRYDIDGDNVFCFLMTPETEYVESRKTEIHRDYLDIQIVLEGEETFGYSIETPQALLDKPDYENDVLLFNEVSNESFISLKGGDFIIFYPGESHRPQCATREPMQVRKVVVKVHRDLI</sequence>
<dbReference type="GO" id="GO:0005829">
    <property type="term" value="C:cytosol"/>
    <property type="evidence" value="ECO:0007669"/>
    <property type="project" value="TreeGrafter"/>
</dbReference>
<comment type="caution">
    <text evidence="1">The sequence shown here is derived from an EMBL/GenBank/DDBJ whole genome shotgun (WGS) entry which is preliminary data.</text>
</comment>
<dbReference type="SUPFAM" id="SSF51197">
    <property type="entry name" value="Clavaminate synthase-like"/>
    <property type="match status" value="1"/>
</dbReference>
<dbReference type="Gene3D" id="2.60.120.370">
    <property type="entry name" value="YhcH/YjgK/YiaL"/>
    <property type="match status" value="1"/>
</dbReference>
<accession>A0A557PH51</accession>
<dbReference type="GO" id="GO:0044010">
    <property type="term" value="P:single-species biofilm formation"/>
    <property type="evidence" value="ECO:0007669"/>
    <property type="project" value="TreeGrafter"/>
</dbReference>
<evidence type="ECO:0000313" key="2">
    <source>
        <dbReference type="Proteomes" id="UP000319828"/>
    </source>
</evidence>
<dbReference type="InterPro" id="IPR037012">
    <property type="entry name" value="NanQ/TabA/YiaL_sf"/>
</dbReference>
<dbReference type="OrthoDB" id="6196468at2"/>
<dbReference type="PANTHER" id="PTHR34986:SF4">
    <property type="entry name" value="EVOLVED BETA-GALACTOSIDASE SUBUNIT BETA-RELATED"/>
    <property type="match status" value="1"/>
</dbReference>
<evidence type="ECO:0000313" key="1">
    <source>
        <dbReference type="EMBL" id="TVO39990.1"/>
    </source>
</evidence>
<dbReference type="InterPro" id="IPR004375">
    <property type="entry name" value="NanQ/TabA/YiaL"/>
</dbReference>
<dbReference type="Proteomes" id="UP000319828">
    <property type="component" value="Unassembled WGS sequence"/>
</dbReference>
<dbReference type="AlphaFoldDB" id="A0A557PH51"/>